<dbReference type="EMBL" id="BMFT01000001">
    <property type="protein sequence ID" value="GGH20738.1"/>
    <property type="molecule type" value="Genomic_DNA"/>
</dbReference>
<evidence type="ECO:0000256" key="1">
    <source>
        <dbReference type="ARBA" id="ARBA00023002"/>
    </source>
</evidence>
<dbReference type="InterPro" id="IPR052228">
    <property type="entry name" value="Sec_Metab_Biosynth_Oxidored"/>
</dbReference>
<keyword evidence="1" id="KW-0560">Oxidoreductase</keyword>
<dbReference type="InterPro" id="IPR036291">
    <property type="entry name" value="NAD(P)-bd_dom_sf"/>
</dbReference>
<sequence length="277" mass="30989">MKTMLVTGGTDGIGKGIATHFLKKGDRVIVIGSSTIKGELFLNEARQLGAEERAVFMQANLSLVKENKRIIEEVKNRFSCLDRVVFCATNHKTRTEYSETEEGFEFNFGLAYLSRFVLSYGLTEILEKADYPVILNVCAPGMNGTVNLHDIQNKSNYKGANVKYHGSRLNDLLGVGFAHNNVVGKIKYILFNPWAVQTSGTFEAIENPLMKNIMKLIYKTIGKPVEEAIVPIIELLENPPISSLSAYKQRKEVSLAMTTFDKDNAQKLYNKTVQLLK</sequence>
<evidence type="ECO:0008006" key="4">
    <source>
        <dbReference type="Google" id="ProtNLM"/>
    </source>
</evidence>
<dbReference type="SUPFAM" id="SSF51735">
    <property type="entry name" value="NAD(P)-binding Rossmann-fold domains"/>
    <property type="match status" value="1"/>
</dbReference>
<evidence type="ECO:0000313" key="2">
    <source>
        <dbReference type="EMBL" id="GGH20738.1"/>
    </source>
</evidence>
<dbReference type="Gene3D" id="3.40.50.720">
    <property type="entry name" value="NAD(P)-binding Rossmann-like Domain"/>
    <property type="match status" value="1"/>
</dbReference>
<comment type="caution">
    <text evidence="2">The sequence shown here is derived from an EMBL/GenBank/DDBJ whole genome shotgun (WGS) entry which is preliminary data.</text>
</comment>
<dbReference type="Proteomes" id="UP000659344">
    <property type="component" value="Unassembled WGS sequence"/>
</dbReference>
<gene>
    <name evidence="2" type="ORF">GCM10008013_18260</name>
</gene>
<accession>A0ABQ1YDQ8</accession>
<proteinExistence type="predicted"/>
<keyword evidence="3" id="KW-1185">Reference proteome</keyword>
<evidence type="ECO:0000313" key="3">
    <source>
        <dbReference type="Proteomes" id="UP000659344"/>
    </source>
</evidence>
<organism evidence="2 3">
    <name type="scientific">Paenibacillus segetis</name>
    <dbReference type="NCBI Taxonomy" id="1325360"/>
    <lineage>
        <taxon>Bacteria</taxon>
        <taxon>Bacillati</taxon>
        <taxon>Bacillota</taxon>
        <taxon>Bacilli</taxon>
        <taxon>Bacillales</taxon>
        <taxon>Paenibacillaceae</taxon>
        <taxon>Paenibacillus</taxon>
    </lineage>
</organism>
<reference evidence="3" key="1">
    <citation type="journal article" date="2019" name="Int. J. Syst. Evol. Microbiol.">
        <title>The Global Catalogue of Microorganisms (GCM) 10K type strain sequencing project: providing services to taxonomists for standard genome sequencing and annotation.</title>
        <authorList>
            <consortium name="The Broad Institute Genomics Platform"/>
            <consortium name="The Broad Institute Genome Sequencing Center for Infectious Disease"/>
            <person name="Wu L."/>
            <person name="Ma J."/>
        </authorList>
    </citation>
    <scope>NUCLEOTIDE SEQUENCE [LARGE SCALE GENOMIC DNA]</scope>
    <source>
        <strain evidence="3">CGMCC 1.12769</strain>
    </source>
</reference>
<dbReference type="PANTHER" id="PTHR47534">
    <property type="entry name" value="YALI0E05731P"/>
    <property type="match status" value="1"/>
</dbReference>
<dbReference type="Pfam" id="PF00106">
    <property type="entry name" value="adh_short"/>
    <property type="match status" value="1"/>
</dbReference>
<name>A0ABQ1YDQ8_9BACL</name>
<dbReference type="InterPro" id="IPR002347">
    <property type="entry name" value="SDR_fam"/>
</dbReference>
<protein>
    <recommendedName>
        <fullName evidence="4">NAD(P)-dependent dehydrogenase, short-chain alcohol dehydrogenase family</fullName>
    </recommendedName>
</protein>
<dbReference type="PANTHER" id="PTHR47534:SF3">
    <property type="entry name" value="ALCOHOL DEHYDROGENASE-LIKE C-TERMINAL DOMAIN-CONTAINING PROTEIN"/>
    <property type="match status" value="1"/>
</dbReference>
<dbReference type="RefSeq" id="WP_188537913.1">
    <property type="nucleotide sequence ID" value="NZ_BMFT01000001.1"/>
</dbReference>